<reference evidence="3 4" key="1">
    <citation type="submission" date="2016-07" db="EMBL/GenBank/DDBJ databases">
        <title>Pervasive Adenine N6-methylation of Active Genes in Fungi.</title>
        <authorList>
            <consortium name="DOE Joint Genome Institute"/>
            <person name="Mondo S.J."/>
            <person name="Dannebaum R.O."/>
            <person name="Kuo R.C."/>
            <person name="Labutti K."/>
            <person name="Haridas S."/>
            <person name="Kuo A."/>
            <person name="Salamov A."/>
            <person name="Ahrendt S.R."/>
            <person name="Lipzen A."/>
            <person name="Sullivan W."/>
            <person name="Andreopoulos W.B."/>
            <person name="Clum A."/>
            <person name="Lindquist E."/>
            <person name="Daum C."/>
            <person name="Ramamoorthy G.K."/>
            <person name="Gryganskyi A."/>
            <person name="Culley D."/>
            <person name="Magnuson J.K."/>
            <person name="James T.Y."/>
            <person name="O'Malley M.A."/>
            <person name="Stajich J.E."/>
            <person name="Spatafora J.W."/>
            <person name="Visel A."/>
            <person name="Grigoriev I.V."/>
        </authorList>
    </citation>
    <scope>NUCLEOTIDE SEQUENCE [LARGE SCALE GENOMIC DNA]</scope>
    <source>
        <strain evidence="3 4">NRRL 2496</strain>
    </source>
</reference>
<dbReference type="Pfam" id="PF04912">
    <property type="entry name" value="Dynamitin"/>
    <property type="match status" value="1"/>
</dbReference>
<comment type="caution">
    <text evidence="3">The sequence shown here is derived from an EMBL/GenBank/DDBJ whole genome shotgun (WGS) entry which is preliminary data.</text>
</comment>
<proteinExistence type="predicted"/>
<keyword evidence="2" id="KW-0963">Cytoplasm</keyword>
<dbReference type="PANTHER" id="PTHR15346">
    <property type="entry name" value="DYNACTIN SUBUNIT"/>
    <property type="match status" value="1"/>
</dbReference>
<dbReference type="InParanoid" id="A0A1X2HU03"/>
<dbReference type="Proteomes" id="UP000242180">
    <property type="component" value="Unassembled WGS sequence"/>
</dbReference>
<dbReference type="GO" id="GO:0007017">
    <property type="term" value="P:microtubule-based process"/>
    <property type="evidence" value="ECO:0007669"/>
    <property type="project" value="InterPro"/>
</dbReference>
<evidence type="ECO:0000256" key="1">
    <source>
        <dbReference type="ARBA" id="ARBA00004496"/>
    </source>
</evidence>
<dbReference type="OMA" id="IMDERMT"/>
<dbReference type="OrthoDB" id="4977at2759"/>
<dbReference type="EMBL" id="MCGN01000001">
    <property type="protein sequence ID" value="ORZ03057.1"/>
    <property type="molecule type" value="Genomic_DNA"/>
</dbReference>
<sequence length="201" mass="21514">MAKLHKESKVVDIDDRIAKLESLVGTSAGRGLDELPSSLASSSLVASISKFEQQITVLAQPRQLEVVARRVKVLISELDRLNELKAGRKDMSLGFGLVGAGSSNASVSGGAPAHAIAEEKKEGAAGLSNETEEKVNHLFHTMEKVDPLRTLTHALLTRLKALQGLHTEAATFGQSVKVISEEQSRMTDELKSLSSTCELVS</sequence>
<gene>
    <name evidence="3" type="ORF">BCR43DRAFT_528829</name>
</gene>
<keyword evidence="4" id="KW-1185">Reference proteome</keyword>
<accession>A0A1X2HU03</accession>
<evidence type="ECO:0000313" key="3">
    <source>
        <dbReference type="EMBL" id="ORZ03057.1"/>
    </source>
</evidence>
<dbReference type="InterPro" id="IPR028133">
    <property type="entry name" value="Dynamitin"/>
</dbReference>
<evidence type="ECO:0008006" key="5">
    <source>
        <dbReference type="Google" id="ProtNLM"/>
    </source>
</evidence>
<evidence type="ECO:0000256" key="2">
    <source>
        <dbReference type="ARBA" id="ARBA00022490"/>
    </source>
</evidence>
<comment type="subcellular location">
    <subcellularLocation>
        <location evidence="1">Cytoplasm</location>
    </subcellularLocation>
</comment>
<dbReference type="GO" id="GO:0005737">
    <property type="term" value="C:cytoplasm"/>
    <property type="evidence" value="ECO:0007669"/>
    <property type="project" value="UniProtKB-SubCell"/>
</dbReference>
<name>A0A1X2HU03_SYNRA</name>
<dbReference type="GO" id="GO:0005869">
    <property type="term" value="C:dynactin complex"/>
    <property type="evidence" value="ECO:0007669"/>
    <property type="project" value="InterPro"/>
</dbReference>
<dbReference type="AlphaFoldDB" id="A0A1X2HU03"/>
<protein>
    <recommendedName>
        <fullName evidence="5">Dynamitin-domain-containing protein</fullName>
    </recommendedName>
</protein>
<organism evidence="3 4">
    <name type="scientific">Syncephalastrum racemosum</name>
    <name type="common">Filamentous fungus</name>
    <dbReference type="NCBI Taxonomy" id="13706"/>
    <lineage>
        <taxon>Eukaryota</taxon>
        <taxon>Fungi</taxon>
        <taxon>Fungi incertae sedis</taxon>
        <taxon>Mucoromycota</taxon>
        <taxon>Mucoromycotina</taxon>
        <taxon>Mucoromycetes</taxon>
        <taxon>Mucorales</taxon>
        <taxon>Syncephalastraceae</taxon>
        <taxon>Syncephalastrum</taxon>
    </lineage>
</organism>
<evidence type="ECO:0000313" key="4">
    <source>
        <dbReference type="Proteomes" id="UP000242180"/>
    </source>
</evidence>
<dbReference type="STRING" id="13706.A0A1X2HU03"/>